<dbReference type="EMBL" id="CM004468">
    <property type="protein sequence ID" value="OCT95534.1"/>
    <property type="molecule type" value="Genomic_DNA"/>
</dbReference>
<dbReference type="PANTHER" id="PTHR33198:SF20">
    <property type="entry name" value="RETROTRANSPOSON GAG DOMAIN-CONTAINING PROTEIN"/>
    <property type="match status" value="1"/>
</dbReference>
<organism evidence="1 2">
    <name type="scientific">Xenopus laevis</name>
    <name type="common">African clawed frog</name>
    <dbReference type="NCBI Taxonomy" id="8355"/>
    <lineage>
        <taxon>Eukaryota</taxon>
        <taxon>Metazoa</taxon>
        <taxon>Chordata</taxon>
        <taxon>Craniata</taxon>
        <taxon>Vertebrata</taxon>
        <taxon>Euteleostomi</taxon>
        <taxon>Amphibia</taxon>
        <taxon>Batrachia</taxon>
        <taxon>Anura</taxon>
        <taxon>Pipoidea</taxon>
        <taxon>Pipidae</taxon>
        <taxon>Xenopodinae</taxon>
        <taxon>Xenopus</taxon>
        <taxon>Xenopus</taxon>
    </lineage>
</organism>
<evidence type="ECO:0000313" key="1">
    <source>
        <dbReference type="EMBL" id="OCT95534.1"/>
    </source>
</evidence>
<name>A0A974DNZ6_XENLA</name>
<evidence type="ECO:0008006" key="3">
    <source>
        <dbReference type="Google" id="ProtNLM"/>
    </source>
</evidence>
<gene>
    <name evidence="1" type="ORF">XELAEV_18013221mg</name>
</gene>
<sequence>MAEPARGTEDAAGHSSPGIVAVPAQIRTDSLHPPALVKFVGNIEEAWKIFKQRLLLYMKATNTRTLPSVHKVALLLTIAGEEALQIFNSFQLGKYDYFKVVMGKFENYCTPKENETYGRCIFNSRVQSPIESIEEYITDLKLKSRTCNFAQLRDSLIRDRLVIGCNDQKVQERFLREHDLTLEKAIRICQAAELKVLTGIRGEEKISQVSSVATSSGTTRAHTSKSDFKKGKGKTNAKFTKHKVCNNCGNTYSLNNCPAFG</sequence>
<reference evidence="2" key="1">
    <citation type="journal article" date="2016" name="Nature">
        <title>Genome evolution in the allotetraploid frog Xenopus laevis.</title>
        <authorList>
            <person name="Session A.M."/>
            <person name="Uno Y."/>
            <person name="Kwon T."/>
            <person name="Chapman J.A."/>
            <person name="Toyoda A."/>
            <person name="Takahashi S."/>
            <person name="Fukui A."/>
            <person name="Hikosaka A."/>
            <person name="Suzuki A."/>
            <person name="Kondo M."/>
            <person name="van Heeringen S.J."/>
            <person name="Quigley I."/>
            <person name="Heinz S."/>
            <person name="Ogino H."/>
            <person name="Ochi H."/>
            <person name="Hellsten U."/>
            <person name="Lyons J.B."/>
            <person name="Simakov O."/>
            <person name="Putnam N."/>
            <person name="Stites J."/>
            <person name="Kuroki Y."/>
            <person name="Tanaka T."/>
            <person name="Michiue T."/>
            <person name="Watanabe M."/>
            <person name="Bogdanovic O."/>
            <person name="Lister R."/>
            <person name="Georgiou G."/>
            <person name="Paranjpe S.S."/>
            <person name="van Kruijsbergen I."/>
            <person name="Shu S."/>
            <person name="Carlson J."/>
            <person name="Kinoshita T."/>
            <person name="Ohta Y."/>
            <person name="Mawaribuchi S."/>
            <person name="Jenkins J."/>
            <person name="Grimwood J."/>
            <person name="Schmutz J."/>
            <person name="Mitros T."/>
            <person name="Mozaffari S.V."/>
            <person name="Suzuki Y."/>
            <person name="Haramoto Y."/>
            <person name="Yamamoto T.S."/>
            <person name="Takagi C."/>
            <person name="Heald R."/>
            <person name="Miller K."/>
            <person name="Haudenschild C."/>
            <person name="Kitzman J."/>
            <person name="Nakayama T."/>
            <person name="Izutsu Y."/>
            <person name="Robert J."/>
            <person name="Fortriede J."/>
            <person name="Burns K."/>
            <person name="Lotay V."/>
            <person name="Karimi K."/>
            <person name="Yasuoka Y."/>
            <person name="Dichmann D.S."/>
            <person name="Flajnik M.F."/>
            <person name="Houston D.W."/>
            <person name="Shendure J."/>
            <person name="DuPasquier L."/>
            <person name="Vize P.D."/>
            <person name="Zorn A.M."/>
            <person name="Ito M."/>
            <person name="Marcotte E.M."/>
            <person name="Wallingford J.B."/>
            <person name="Ito Y."/>
            <person name="Asashima M."/>
            <person name="Ueno N."/>
            <person name="Matsuda Y."/>
            <person name="Veenstra G.J."/>
            <person name="Fujiyama A."/>
            <person name="Harland R.M."/>
            <person name="Taira M."/>
            <person name="Rokhsar D.S."/>
        </authorList>
    </citation>
    <scope>NUCLEOTIDE SEQUENCE [LARGE SCALE GENOMIC DNA]</scope>
    <source>
        <strain evidence="2">J</strain>
    </source>
</reference>
<accession>A0A974DNZ6</accession>
<dbReference type="OMA" id="ETYGRCI"/>
<proteinExistence type="predicted"/>
<dbReference type="PANTHER" id="PTHR33198">
    <property type="entry name" value="ANK_REP_REGION DOMAIN-CONTAINING PROTEIN-RELATED"/>
    <property type="match status" value="1"/>
</dbReference>
<dbReference type="Proteomes" id="UP000694892">
    <property type="component" value="Chromosome 2L"/>
</dbReference>
<evidence type="ECO:0000313" key="2">
    <source>
        <dbReference type="Proteomes" id="UP000694892"/>
    </source>
</evidence>
<protein>
    <recommendedName>
        <fullName evidence="3">Retrotransposon gag domain-containing protein</fullName>
    </recommendedName>
</protein>
<dbReference type="AlphaFoldDB" id="A0A974DNZ6"/>